<feature type="domain" description="Response regulatory" evidence="7">
    <location>
        <begin position="12"/>
        <end position="136"/>
    </location>
</feature>
<dbReference type="SUPFAM" id="SSF52172">
    <property type="entry name" value="CheY-like"/>
    <property type="match status" value="1"/>
</dbReference>
<sequence>MSAPAPATAPIRVVVVDDQALFVSGMQMLIESQADLACVGTAPDGRMAVEVVGRERPDVVLMDIRMPVLDGIEATARILQQATAQVAAGETVPRIIMLTTFQRDEAVFRAIRTGASGFITKDATPEFILAAIRTVHAGQAVLAPQATFDLVRQFATEASDAGRPLELAIDVLSPREREIFLLTARGLSNAEIATAAFVSEATVKTHVRSILAKLHLQSRVQVVIFAYENGLLRY</sequence>
<keyword evidence="1 5" id="KW-0597">Phosphoprotein</keyword>
<protein>
    <submittedName>
        <fullName evidence="8">DNA-binding NarL/FixJ family response regulator</fullName>
    </submittedName>
</protein>
<dbReference type="EMBL" id="JACCFM010000001">
    <property type="protein sequence ID" value="NYJ21092.1"/>
    <property type="molecule type" value="Genomic_DNA"/>
</dbReference>
<gene>
    <name evidence="8" type="ORF">HNR05_002883</name>
</gene>
<dbReference type="SMART" id="SM00448">
    <property type="entry name" value="REC"/>
    <property type="match status" value="1"/>
</dbReference>
<name>A0A7Z0EHM8_9MICO</name>
<keyword evidence="2" id="KW-0805">Transcription regulation</keyword>
<evidence type="ECO:0000256" key="4">
    <source>
        <dbReference type="ARBA" id="ARBA00023163"/>
    </source>
</evidence>
<reference evidence="8 9" key="1">
    <citation type="submission" date="2020-07" db="EMBL/GenBank/DDBJ databases">
        <title>Sequencing the genomes of 1000 actinobacteria strains.</title>
        <authorList>
            <person name="Klenk H.-P."/>
        </authorList>
    </citation>
    <scope>NUCLEOTIDE SEQUENCE [LARGE SCALE GENOMIC DNA]</scope>
    <source>
        <strain evidence="8 9">LI1</strain>
    </source>
</reference>
<evidence type="ECO:0000256" key="1">
    <source>
        <dbReference type="ARBA" id="ARBA00022553"/>
    </source>
</evidence>
<dbReference type="CDD" id="cd17535">
    <property type="entry name" value="REC_NarL-like"/>
    <property type="match status" value="1"/>
</dbReference>
<dbReference type="Pfam" id="PF00196">
    <property type="entry name" value="GerE"/>
    <property type="match status" value="1"/>
</dbReference>
<dbReference type="RefSeq" id="WP_179579741.1">
    <property type="nucleotide sequence ID" value="NZ_JACCFM010000001.1"/>
</dbReference>
<evidence type="ECO:0000259" key="7">
    <source>
        <dbReference type="PROSITE" id="PS50110"/>
    </source>
</evidence>
<feature type="modified residue" description="4-aspartylphosphate" evidence="5">
    <location>
        <position position="63"/>
    </location>
</feature>
<keyword evidence="4" id="KW-0804">Transcription</keyword>
<dbReference type="PRINTS" id="PR00038">
    <property type="entry name" value="HTHLUXR"/>
</dbReference>
<dbReference type="PROSITE" id="PS50110">
    <property type="entry name" value="RESPONSE_REGULATORY"/>
    <property type="match status" value="1"/>
</dbReference>
<comment type="caution">
    <text evidence="8">The sequence shown here is derived from an EMBL/GenBank/DDBJ whole genome shotgun (WGS) entry which is preliminary data.</text>
</comment>
<dbReference type="PROSITE" id="PS50043">
    <property type="entry name" value="HTH_LUXR_2"/>
    <property type="match status" value="1"/>
</dbReference>
<feature type="domain" description="HTH luxR-type" evidence="6">
    <location>
        <begin position="165"/>
        <end position="230"/>
    </location>
</feature>
<evidence type="ECO:0000313" key="8">
    <source>
        <dbReference type="EMBL" id="NYJ21092.1"/>
    </source>
</evidence>
<dbReference type="PANTHER" id="PTHR43214">
    <property type="entry name" value="TWO-COMPONENT RESPONSE REGULATOR"/>
    <property type="match status" value="1"/>
</dbReference>
<dbReference type="InterPro" id="IPR011006">
    <property type="entry name" value="CheY-like_superfamily"/>
</dbReference>
<dbReference type="Proteomes" id="UP000537260">
    <property type="component" value="Unassembled WGS sequence"/>
</dbReference>
<dbReference type="SUPFAM" id="SSF46894">
    <property type="entry name" value="C-terminal effector domain of the bipartite response regulators"/>
    <property type="match status" value="1"/>
</dbReference>
<dbReference type="Gene3D" id="3.40.50.2300">
    <property type="match status" value="1"/>
</dbReference>
<dbReference type="GO" id="GO:0000160">
    <property type="term" value="P:phosphorelay signal transduction system"/>
    <property type="evidence" value="ECO:0007669"/>
    <property type="project" value="InterPro"/>
</dbReference>
<evidence type="ECO:0000259" key="6">
    <source>
        <dbReference type="PROSITE" id="PS50043"/>
    </source>
</evidence>
<evidence type="ECO:0000256" key="2">
    <source>
        <dbReference type="ARBA" id="ARBA00023015"/>
    </source>
</evidence>
<dbReference type="AlphaFoldDB" id="A0A7Z0EHM8"/>
<organism evidence="8 9">
    <name type="scientific">Glaciibacter psychrotolerans</name>
    <dbReference type="NCBI Taxonomy" id="670054"/>
    <lineage>
        <taxon>Bacteria</taxon>
        <taxon>Bacillati</taxon>
        <taxon>Actinomycetota</taxon>
        <taxon>Actinomycetes</taxon>
        <taxon>Micrococcales</taxon>
        <taxon>Microbacteriaceae</taxon>
        <taxon>Glaciibacter</taxon>
    </lineage>
</organism>
<keyword evidence="3 8" id="KW-0238">DNA-binding</keyword>
<dbReference type="InterPro" id="IPR039420">
    <property type="entry name" value="WalR-like"/>
</dbReference>
<dbReference type="InterPro" id="IPR016032">
    <property type="entry name" value="Sig_transdc_resp-reg_C-effctor"/>
</dbReference>
<proteinExistence type="predicted"/>
<evidence type="ECO:0000256" key="5">
    <source>
        <dbReference type="PROSITE-ProRule" id="PRU00169"/>
    </source>
</evidence>
<dbReference type="InterPro" id="IPR058245">
    <property type="entry name" value="NreC/VraR/RcsB-like_REC"/>
</dbReference>
<dbReference type="GO" id="GO:0003677">
    <property type="term" value="F:DNA binding"/>
    <property type="evidence" value="ECO:0007669"/>
    <property type="project" value="UniProtKB-KW"/>
</dbReference>
<dbReference type="InterPro" id="IPR001789">
    <property type="entry name" value="Sig_transdc_resp-reg_receiver"/>
</dbReference>
<dbReference type="PANTHER" id="PTHR43214:SF24">
    <property type="entry name" value="TRANSCRIPTIONAL REGULATORY PROTEIN NARL-RELATED"/>
    <property type="match status" value="1"/>
</dbReference>
<accession>A0A7Z0EHM8</accession>
<dbReference type="CDD" id="cd06170">
    <property type="entry name" value="LuxR_C_like"/>
    <property type="match status" value="1"/>
</dbReference>
<dbReference type="GO" id="GO:0006355">
    <property type="term" value="P:regulation of DNA-templated transcription"/>
    <property type="evidence" value="ECO:0007669"/>
    <property type="project" value="InterPro"/>
</dbReference>
<keyword evidence="9" id="KW-1185">Reference proteome</keyword>
<dbReference type="Pfam" id="PF00072">
    <property type="entry name" value="Response_reg"/>
    <property type="match status" value="1"/>
</dbReference>
<dbReference type="InterPro" id="IPR000792">
    <property type="entry name" value="Tscrpt_reg_LuxR_C"/>
</dbReference>
<evidence type="ECO:0000256" key="3">
    <source>
        <dbReference type="ARBA" id="ARBA00023125"/>
    </source>
</evidence>
<dbReference type="SMART" id="SM00421">
    <property type="entry name" value="HTH_LUXR"/>
    <property type="match status" value="1"/>
</dbReference>
<evidence type="ECO:0000313" key="9">
    <source>
        <dbReference type="Proteomes" id="UP000537260"/>
    </source>
</evidence>